<dbReference type="AlphaFoldDB" id="A0A9W6J4T7"/>
<protein>
    <submittedName>
        <fullName evidence="1">Uncharacterized protein</fullName>
    </submittedName>
</protein>
<organism evidence="1 2">
    <name type="scientific">Hansschlegelia plantiphila</name>
    <dbReference type="NCBI Taxonomy" id="374655"/>
    <lineage>
        <taxon>Bacteria</taxon>
        <taxon>Pseudomonadati</taxon>
        <taxon>Pseudomonadota</taxon>
        <taxon>Alphaproteobacteria</taxon>
        <taxon>Hyphomicrobiales</taxon>
        <taxon>Methylopilaceae</taxon>
        <taxon>Hansschlegelia</taxon>
    </lineage>
</organism>
<accession>A0A9W6J4T7</accession>
<dbReference type="EMBL" id="BSFI01000021">
    <property type="protein sequence ID" value="GLK69230.1"/>
    <property type="molecule type" value="Genomic_DNA"/>
</dbReference>
<sequence length="92" mass="9525">MAAARTDAASKPANSLRPYAEIVVMAVIPAGPRTTRRGPYAASSPPFGIGFKPPRNFIDAISLPPFRINCEPVLLMGAMTAGGGVTELDGAL</sequence>
<evidence type="ECO:0000313" key="2">
    <source>
        <dbReference type="Proteomes" id="UP001143372"/>
    </source>
</evidence>
<reference evidence="1" key="2">
    <citation type="submission" date="2023-01" db="EMBL/GenBank/DDBJ databases">
        <authorList>
            <person name="Sun Q."/>
            <person name="Evtushenko L."/>
        </authorList>
    </citation>
    <scope>NUCLEOTIDE SEQUENCE</scope>
    <source>
        <strain evidence="1">VKM B-2347</strain>
    </source>
</reference>
<dbReference type="Proteomes" id="UP001143372">
    <property type="component" value="Unassembled WGS sequence"/>
</dbReference>
<proteinExistence type="predicted"/>
<reference evidence="1" key="1">
    <citation type="journal article" date="2014" name="Int. J. Syst. Evol. Microbiol.">
        <title>Complete genome sequence of Corynebacterium casei LMG S-19264T (=DSM 44701T), isolated from a smear-ripened cheese.</title>
        <authorList>
            <consortium name="US DOE Joint Genome Institute (JGI-PGF)"/>
            <person name="Walter F."/>
            <person name="Albersmeier A."/>
            <person name="Kalinowski J."/>
            <person name="Ruckert C."/>
        </authorList>
    </citation>
    <scope>NUCLEOTIDE SEQUENCE</scope>
    <source>
        <strain evidence="1">VKM B-2347</strain>
    </source>
</reference>
<keyword evidence="2" id="KW-1185">Reference proteome</keyword>
<comment type="caution">
    <text evidence="1">The sequence shown here is derived from an EMBL/GenBank/DDBJ whole genome shotgun (WGS) entry which is preliminary data.</text>
</comment>
<gene>
    <name evidence="1" type="ORF">GCM10008179_28680</name>
</gene>
<name>A0A9W6J4T7_9HYPH</name>
<evidence type="ECO:0000313" key="1">
    <source>
        <dbReference type="EMBL" id="GLK69230.1"/>
    </source>
</evidence>